<dbReference type="Proteomes" id="UP000594638">
    <property type="component" value="Unassembled WGS sequence"/>
</dbReference>
<sequence>MWLIGGDGGEMRVGSCFGSAAFGFGGCEGGGSDGRDGGGDGEAVLFAMFEIRKLAVTGCWLETVVVVVLVAAFEMTVLPRDGGGGFGGGSFVGDVAGGSHKCWWWS</sequence>
<gene>
    <name evidence="1" type="ORF">OLEA9_A032771</name>
</gene>
<protein>
    <submittedName>
        <fullName evidence="1">Uncharacterized protein</fullName>
    </submittedName>
</protein>
<dbReference type="Gramene" id="OE9A032771T1">
    <property type="protein sequence ID" value="OE9A032771C1"/>
    <property type="gene ID" value="OE9A032771"/>
</dbReference>
<organism evidence="1 2">
    <name type="scientific">Olea europaea subsp. europaea</name>
    <dbReference type="NCBI Taxonomy" id="158383"/>
    <lineage>
        <taxon>Eukaryota</taxon>
        <taxon>Viridiplantae</taxon>
        <taxon>Streptophyta</taxon>
        <taxon>Embryophyta</taxon>
        <taxon>Tracheophyta</taxon>
        <taxon>Spermatophyta</taxon>
        <taxon>Magnoliopsida</taxon>
        <taxon>eudicotyledons</taxon>
        <taxon>Gunneridae</taxon>
        <taxon>Pentapetalae</taxon>
        <taxon>asterids</taxon>
        <taxon>lamiids</taxon>
        <taxon>Lamiales</taxon>
        <taxon>Oleaceae</taxon>
        <taxon>Oleeae</taxon>
        <taxon>Olea</taxon>
    </lineage>
</organism>
<evidence type="ECO:0000313" key="1">
    <source>
        <dbReference type="EMBL" id="CAA2969485.1"/>
    </source>
</evidence>
<comment type="caution">
    <text evidence="1">The sequence shown here is derived from an EMBL/GenBank/DDBJ whole genome shotgun (WGS) entry which is preliminary data.</text>
</comment>
<dbReference type="AlphaFoldDB" id="A0A8S0QUE6"/>
<evidence type="ECO:0000313" key="2">
    <source>
        <dbReference type="Proteomes" id="UP000594638"/>
    </source>
</evidence>
<proteinExistence type="predicted"/>
<reference evidence="1 2" key="1">
    <citation type="submission" date="2019-12" db="EMBL/GenBank/DDBJ databases">
        <authorList>
            <person name="Alioto T."/>
            <person name="Alioto T."/>
            <person name="Gomez Garrido J."/>
        </authorList>
    </citation>
    <scope>NUCLEOTIDE SEQUENCE [LARGE SCALE GENOMIC DNA]</scope>
</reference>
<dbReference type="EMBL" id="CACTIH010001943">
    <property type="protein sequence ID" value="CAA2969485.1"/>
    <property type="molecule type" value="Genomic_DNA"/>
</dbReference>
<keyword evidence="2" id="KW-1185">Reference proteome</keyword>
<accession>A0A8S0QUE6</accession>
<name>A0A8S0QUE6_OLEEU</name>